<accession>A0ACB9JIA0</accession>
<comment type="caution">
    <text evidence="1">The sequence shown here is derived from an EMBL/GenBank/DDBJ whole genome shotgun (WGS) entry which is preliminary data.</text>
</comment>
<evidence type="ECO:0000313" key="2">
    <source>
        <dbReference type="Proteomes" id="UP001056120"/>
    </source>
</evidence>
<sequence length="88" mass="9396">MGSSSTSEDFCVDLLPYSTCLNPCVPDSIIPARKGLSTSQSEDFTSFQDNASTDLEPIVNPISPVTEDNSSSREGEVSPAHYLSNLPV</sequence>
<dbReference type="Proteomes" id="UP001056120">
    <property type="component" value="Linkage Group LG04"/>
</dbReference>
<reference evidence="1 2" key="2">
    <citation type="journal article" date="2022" name="Mol. Ecol. Resour.">
        <title>The genomes of chicory, endive, great burdock and yacon provide insights into Asteraceae paleo-polyploidization history and plant inulin production.</title>
        <authorList>
            <person name="Fan W."/>
            <person name="Wang S."/>
            <person name="Wang H."/>
            <person name="Wang A."/>
            <person name="Jiang F."/>
            <person name="Liu H."/>
            <person name="Zhao H."/>
            <person name="Xu D."/>
            <person name="Zhang Y."/>
        </authorList>
    </citation>
    <scope>NUCLEOTIDE SEQUENCE [LARGE SCALE GENOMIC DNA]</scope>
    <source>
        <strain evidence="2">cv. Yunnan</strain>
        <tissue evidence="1">Leaves</tissue>
    </source>
</reference>
<reference evidence="2" key="1">
    <citation type="journal article" date="2022" name="Mol. Ecol. Resour.">
        <title>The genomes of chicory, endive, great burdock and yacon provide insights into Asteraceae palaeo-polyploidization history and plant inulin production.</title>
        <authorList>
            <person name="Fan W."/>
            <person name="Wang S."/>
            <person name="Wang H."/>
            <person name="Wang A."/>
            <person name="Jiang F."/>
            <person name="Liu H."/>
            <person name="Zhao H."/>
            <person name="Xu D."/>
            <person name="Zhang Y."/>
        </authorList>
    </citation>
    <scope>NUCLEOTIDE SEQUENCE [LARGE SCALE GENOMIC DNA]</scope>
    <source>
        <strain evidence="2">cv. Yunnan</strain>
    </source>
</reference>
<gene>
    <name evidence="1" type="ORF">L1987_13709</name>
</gene>
<evidence type="ECO:0000313" key="1">
    <source>
        <dbReference type="EMBL" id="KAI3819857.1"/>
    </source>
</evidence>
<dbReference type="EMBL" id="CM042021">
    <property type="protein sequence ID" value="KAI3819857.1"/>
    <property type="molecule type" value="Genomic_DNA"/>
</dbReference>
<keyword evidence="2" id="KW-1185">Reference proteome</keyword>
<protein>
    <submittedName>
        <fullName evidence="1">Uncharacterized protein</fullName>
    </submittedName>
</protein>
<proteinExistence type="predicted"/>
<name>A0ACB9JIA0_9ASTR</name>
<organism evidence="1 2">
    <name type="scientific">Smallanthus sonchifolius</name>
    <dbReference type="NCBI Taxonomy" id="185202"/>
    <lineage>
        <taxon>Eukaryota</taxon>
        <taxon>Viridiplantae</taxon>
        <taxon>Streptophyta</taxon>
        <taxon>Embryophyta</taxon>
        <taxon>Tracheophyta</taxon>
        <taxon>Spermatophyta</taxon>
        <taxon>Magnoliopsida</taxon>
        <taxon>eudicotyledons</taxon>
        <taxon>Gunneridae</taxon>
        <taxon>Pentapetalae</taxon>
        <taxon>asterids</taxon>
        <taxon>campanulids</taxon>
        <taxon>Asterales</taxon>
        <taxon>Asteraceae</taxon>
        <taxon>Asteroideae</taxon>
        <taxon>Heliantheae alliance</taxon>
        <taxon>Millerieae</taxon>
        <taxon>Smallanthus</taxon>
    </lineage>
</organism>